<evidence type="ECO:0000313" key="2">
    <source>
        <dbReference type="EMBL" id="KFO88428.1"/>
    </source>
</evidence>
<keyword evidence="3" id="KW-1185">Reference proteome</keyword>
<dbReference type="AlphaFoldDB" id="A0A091HM76"/>
<feature type="non-terminal residue" evidence="2">
    <location>
        <position position="1"/>
    </location>
</feature>
<feature type="region of interest" description="Disordered" evidence="1">
    <location>
        <begin position="64"/>
        <end position="87"/>
    </location>
</feature>
<sequence length="117" mass="13055">DWGSKDPRPAREDLVCDHLRNLSTPKSIGPDEMRPRVLKELAEVVAKTLSTIFEKSWQSGEVPGDCQTGNIAPIFKNGRKEDPRNNQTVSLTSVSGKIMEETLLEAVLRHVKDTMVI</sequence>
<gene>
    <name evidence="2" type="ORF">N320_05326</name>
</gene>
<evidence type="ECO:0000256" key="1">
    <source>
        <dbReference type="SAM" id="MobiDB-lite"/>
    </source>
</evidence>
<proteinExistence type="predicted"/>
<dbReference type="Proteomes" id="UP000054064">
    <property type="component" value="Unassembled WGS sequence"/>
</dbReference>
<evidence type="ECO:0000313" key="3">
    <source>
        <dbReference type="Proteomes" id="UP000054064"/>
    </source>
</evidence>
<accession>A0A091HM76</accession>
<dbReference type="PANTHER" id="PTHR33395:SF22">
    <property type="entry name" value="REVERSE TRANSCRIPTASE DOMAIN-CONTAINING PROTEIN"/>
    <property type="match status" value="1"/>
</dbReference>
<name>A0A091HM76_BUCRH</name>
<dbReference type="EMBL" id="KL517293">
    <property type="protein sequence ID" value="KFO88428.1"/>
    <property type="molecule type" value="Genomic_DNA"/>
</dbReference>
<protein>
    <recommendedName>
        <fullName evidence="4">RNA-directed DNA polymerase from mobile element jockey</fullName>
    </recommendedName>
</protein>
<organism evidence="2 3">
    <name type="scientific">Buceros rhinoceros silvestris</name>
    <dbReference type="NCBI Taxonomy" id="175836"/>
    <lineage>
        <taxon>Eukaryota</taxon>
        <taxon>Metazoa</taxon>
        <taxon>Chordata</taxon>
        <taxon>Craniata</taxon>
        <taxon>Vertebrata</taxon>
        <taxon>Euteleostomi</taxon>
        <taxon>Archelosauria</taxon>
        <taxon>Archosauria</taxon>
        <taxon>Dinosauria</taxon>
        <taxon>Saurischia</taxon>
        <taxon>Theropoda</taxon>
        <taxon>Coelurosauria</taxon>
        <taxon>Aves</taxon>
        <taxon>Neognathae</taxon>
        <taxon>Neoaves</taxon>
        <taxon>Telluraves</taxon>
        <taxon>Coraciimorphae</taxon>
        <taxon>Bucerotiformes</taxon>
        <taxon>Bucerotidae</taxon>
        <taxon>Buceros</taxon>
    </lineage>
</organism>
<dbReference type="PANTHER" id="PTHR33395">
    <property type="entry name" value="TRANSCRIPTASE, PUTATIVE-RELATED-RELATED"/>
    <property type="match status" value="1"/>
</dbReference>
<feature type="non-terminal residue" evidence="2">
    <location>
        <position position="117"/>
    </location>
</feature>
<evidence type="ECO:0008006" key="4">
    <source>
        <dbReference type="Google" id="ProtNLM"/>
    </source>
</evidence>
<dbReference type="GO" id="GO:0061343">
    <property type="term" value="P:cell adhesion involved in heart morphogenesis"/>
    <property type="evidence" value="ECO:0007669"/>
    <property type="project" value="TreeGrafter"/>
</dbReference>
<reference evidence="2 3" key="1">
    <citation type="submission" date="2014-04" db="EMBL/GenBank/DDBJ databases">
        <title>Genome evolution of avian class.</title>
        <authorList>
            <person name="Zhang G."/>
            <person name="Li C."/>
        </authorList>
    </citation>
    <scope>NUCLEOTIDE SEQUENCE [LARGE SCALE GENOMIC DNA]</scope>
    <source>
        <strain evidence="2">BGI_N320</strain>
    </source>
</reference>
<dbReference type="GO" id="GO:0031012">
    <property type="term" value="C:extracellular matrix"/>
    <property type="evidence" value="ECO:0007669"/>
    <property type="project" value="TreeGrafter"/>
</dbReference>
<dbReference type="GO" id="GO:0007508">
    <property type="term" value="P:larval heart development"/>
    <property type="evidence" value="ECO:0007669"/>
    <property type="project" value="TreeGrafter"/>
</dbReference>